<keyword evidence="8" id="KW-0732">Signal</keyword>
<dbReference type="FunFam" id="1.10.530.10:FF:000001">
    <property type="entry name" value="Lysozyme C"/>
    <property type="match status" value="1"/>
</dbReference>
<accession>I1XB29</accession>
<sequence length="138" mass="15599">MKCYLAILLAIVVVTSHTSQAKQFTDCEFIAELKKHGFKDLQNWLCLAKSESGLRSHVVGGPNRNKSFDYGIFQINNKYWCGEGKRGGDCNLNCADLKNDNIGDDIECARKIQRRHGFKGWYGWQKKCQGALPALPRC</sequence>
<comment type="similarity">
    <text evidence="2 7">Belongs to the glycosyl hydrolase 22 family.</text>
</comment>
<dbReference type="InterPro" id="IPR001916">
    <property type="entry name" value="Glyco_hydro_22"/>
</dbReference>
<evidence type="ECO:0000256" key="3">
    <source>
        <dbReference type="ARBA" id="ARBA00012732"/>
    </source>
</evidence>
<proteinExistence type="evidence at transcript level"/>
<dbReference type="GO" id="GO:0003796">
    <property type="term" value="F:lysozyme activity"/>
    <property type="evidence" value="ECO:0007669"/>
    <property type="project" value="UniProtKB-EC"/>
</dbReference>
<evidence type="ECO:0000313" key="10">
    <source>
        <dbReference type="EMBL" id="AFI81522.1"/>
    </source>
</evidence>
<feature type="signal peptide" evidence="8">
    <location>
        <begin position="1"/>
        <end position="21"/>
    </location>
</feature>
<organism evidence="10">
    <name type="scientific">Periplaneta americana</name>
    <name type="common">American cockroach</name>
    <name type="synonym">Blatta americana</name>
    <dbReference type="NCBI Taxonomy" id="6978"/>
    <lineage>
        <taxon>Eukaryota</taxon>
        <taxon>Metazoa</taxon>
        <taxon>Ecdysozoa</taxon>
        <taxon>Arthropoda</taxon>
        <taxon>Hexapoda</taxon>
        <taxon>Insecta</taxon>
        <taxon>Pterygota</taxon>
        <taxon>Neoptera</taxon>
        <taxon>Polyneoptera</taxon>
        <taxon>Dictyoptera</taxon>
        <taxon>Blattodea</taxon>
        <taxon>Blattoidea</taxon>
        <taxon>Blattidae</taxon>
        <taxon>Blattinae</taxon>
        <taxon>Periplaneta</taxon>
    </lineage>
</organism>
<dbReference type="CDD" id="cd16899">
    <property type="entry name" value="LYZ_C_invert"/>
    <property type="match status" value="1"/>
</dbReference>
<feature type="domain" description="Glycosyl hydrolases family 22 (GH22)" evidence="9">
    <location>
        <begin position="90"/>
        <end position="108"/>
    </location>
</feature>
<dbReference type="Gene3D" id="1.10.530.10">
    <property type="match status" value="1"/>
</dbReference>
<evidence type="ECO:0000259" key="9">
    <source>
        <dbReference type="PROSITE" id="PS00128"/>
    </source>
</evidence>
<evidence type="ECO:0000256" key="6">
    <source>
        <dbReference type="ARBA" id="ARBA00023295"/>
    </source>
</evidence>
<evidence type="ECO:0000256" key="1">
    <source>
        <dbReference type="ARBA" id="ARBA00000632"/>
    </source>
</evidence>
<dbReference type="Pfam" id="PF00062">
    <property type="entry name" value="Lys"/>
    <property type="match status" value="1"/>
</dbReference>
<dbReference type="PANTHER" id="PTHR11407:SF63">
    <property type="entry name" value="LYSOZYME C"/>
    <property type="match status" value="1"/>
</dbReference>
<dbReference type="GO" id="GO:0042742">
    <property type="term" value="P:defense response to bacterium"/>
    <property type="evidence" value="ECO:0007669"/>
    <property type="project" value="UniProtKB-KW"/>
</dbReference>
<dbReference type="PRINTS" id="PR00135">
    <property type="entry name" value="LYZLACT"/>
</dbReference>
<dbReference type="PROSITE" id="PS00128">
    <property type="entry name" value="GLYCOSYL_HYDROL_F22_1"/>
    <property type="match status" value="1"/>
</dbReference>
<keyword evidence="6" id="KW-0378">Hydrolase</keyword>
<dbReference type="SUPFAM" id="SSF53955">
    <property type="entry name" value="Lysozyme-like"/>
    <property type="match status" value="1"/>
</dbReference>
<protein>
    <recommendedName>
        <fullName evidence="3">lysozyme</fullName>
        <ecNumber evidence="3">3.2.1.17</ecNumber>
    </recommendedName>
</protein>
<dbReference type="PANTHER" id="PTHR11407">
    <property type="entry name" value="LYSOZYME C"/>
    <property type="match status" value="1"/>
</dbReference>
<evidence type="ECO:0000256" key="8">
    <source>
        <dbReference type="SAM" id="SignalP"/>
    </source>
</evidence>
<comment type="catalytic activity">
    <reaction evidence="1">
        <text>Hydrolysis of (1-&gt;4)-beta-linkages between N-acetylmuramic acid and N-acetyl-D-glucosamine residues in a peptidoglycan and between N-acetyl-D-glucosamine residues in chitodextrins.</text>
        <dbReference type="EC" id="3.2.1.17"/>
    </reaction>
</comment>
<keyword evidence="5" id="KW-1015">Disulfide bond</keyword>
<keyword evidence="6" id="KW-0326">Glycosidase</keyword>
<dbReference type="PROSITE" id="PS51348">
    <property type="entry name" value="GLYCOSYL_HYDROL_F22_2"/>
    <property type="match status" value="1"/>
</dbReference>
<keyword evidence="4" id="KW-0081">Bacteriolytic enzyme</keyword>
<dbReference type="InterPro" id="IPR019799">
    <property type="entry name" value="Glyco_hydro_22_CS"/>
</dbReference>
<dbReference type="InterPro" id="IPR023346">
    <property type="entry name" value="Lysozyme-like_dom_sf"/>
</dbReference>
<evidence type="ECO:0000256" key="4">
    <source>
        <dbReference type="ARBA" id="ARBA00022638"/>
    </source>
</evidence>
<dbReference type="GO" id="GO:0031640">
    <property type="term" value="P:killing of cells of another organism"/>
    <property type="evidence" value="ECO:0007669"/>
    <property type="project" value="UniProtKB-KW"/>
</dbReference>
<keyword evidence="4" id="KW-0929">Antimicrobial</keyword>
<dbReference type="AlphaFoldDB" id="I1XB29"/>
<evidence type="ECO:0000256" key="7">
    <source>
        <dbReference type="RuleBase" id="RU004440"/>
    </source>
</evidence>
<name>I1XB29_PERAM</name>
<feature type="chain" id="PRO_5003654095" description="lysozyme" evidence="8">
    <location>
        <begin position="22"/>
        <end position="138"/>
    </location>
</feature>
<dbReference type="EC" id="3.2.1.17" evidence="3"/>
<reference evidence="10" key="1">
    <citation type="submission" date="2012-03" db="EMBL/GenBank/DDBJ databases">
        <authorList>
            <person name="Wang Y."/>
            <person name="Zhang C.L."/>
        </authorList>
    </citation>
    <scope>NUCLEOTIDE SEQUENCE</scope>
</reference>
<evidence type="ECO:0000256" key="2">
    <source>
        <dbReference type="ARBA" id="ARBA00010859"/>
    </source>
</evidence>
<dbReference type="SMART" id="SM00263">
    <property type="entry name" value="LYZ1"/>
    <property type="match status" value="1"/>
</dbReference>
<evidence type="ECO:0000256" key="5">
    <source>
        <dbReference type="ARBA" id="ARBA00023157"/>
    </source>
</evidence>
<dbReference type="EMBL" id="JQ754174">
    <property type="protein sequence ID" value="AFI81522.1"/>
    <property type="molecule type" value="mRNA"/>
</dbReference>